<evidence type="ECO:0008006" key="6">
    <source>
        <dbReference type="Google" id="ProtNLM"/>
    </source>
</evidence>
<dbReference type="Gene3D" id="2.40.40.10">
    <property type="entry name" value="RlpA-like domain"/>
    <property type="match status" value="1"/>
</dbReference>
<dbReference type="OrthoDB" id="623670at2759"/>
<evidence type="ECO:0000256" key="3">
    <source>
        <dbReference type="SAM" id="SignalP"/>
    </source>
</evidence>
<gene>
    <name evidence="4" type="ORF">Malapachy_0600</name>
</gene>
<dbReference type="Proteomes" id="UP000037751">
    <property type="component" value="Unassembled WGS sequence"/>
</dbReference>
<feature type="compositionally biased region" description="Low complexity" evidence="2">
    <location>
        <begin position="251"/>
        <end position="306"/>
    </location>
</feature>
<accession>A0A0M8MJP4</accession>
<dbReference type="VEuPathDB" id="FungiDB:Malapachy_0600"/>
<protein>
    <recommendedName>
        <fullName evidence="6">Expansin family protein</fullName>
    </recommendedName>
</protein>
<feature type="region of interest" description="Disordered" evidence="2">
    <location>
        <begin position="155"/>
        <end position="333"/>
    </location>
</feature>
<sequence length="353" mass="36138">MRSLVAALLSVCGVAAFLNPEEVSTAHFHNATLESAEPAVHSLSKRSAFFGTATWYDVETWVAGACGQDIDNDMHIVALNQPMYGDLDSRSSWCGRHIMIANGLKTARAVIMDACPETRQCHYGSLDMSMSLFEEFHDLTLGVFPIAWWTIDGDDQDGGDSSHGSGDSNSGESSSDGGSDKNGNNGGNDNDGNNSSGNGNNNGGQQQRPHSSPSSSPAPSPSKSPSNPSPSNSPSTNQRNNDQAARESKARAASVSSASAVSKAASIASAQSAARASASSKKAASMASVSSARSSSSSVASASQSAVNAGLAPPGQVGTGGESSQTDPREGNLQNFVKVLNGLSMLVHAAAQG</sequence>
<dbReference type="PANTHER" id="PTHR31836">
    <property type="match status" value="1"/>
</dbReference>
<dbReference type="AlphaFoldDB" id="A0A0M8MJP4"/>
<dbReference type="InterPro" id="IPR036908">
    <property type="entry name" value="RlpA-like_sf"/>
</dbReference>
<keyword evidence="1 3" id="KW-0732">Signal</keyword>
<proteinExistence type="predicted"/>
<evidence type="ECO:0000313" key="4">
    <source>
        <dbReference type="EMBL" id="KOS12918.1"/>
    </source>
</evidence>
<reference evidence="4 5" key="1">
    <citation type="submission" date="2015-07" db="EMBL/GenBank/DDBJ databases">
        <title>Draft Genome Sequence of Malassezia furfur CBS1878 and Malassezia pachydermatis CBS1879.</title>
        <authorList>
            <person name="Triana S."/>
            <person name="Ohm R."/>
            <person name="Gonzalez A."/>
            <person name="DeCock H."/>
            <person name="Restrepo S."/>
            <person name="Celis A."/>
        </authorList>
    </citation>
    <scope>NUCLEOTIDE SEQUENCE [LARGE SCALE GENOMIC DNA]</scope>
    <source>
        <strain evidence="4 5">CBS 1879</strain>
    </source>
</reference>
<dbReference type="PANTHER" id="PTHR31836:SF28">
    <property type="entry name" value="SRCR DOMAIN-CONTAINING PROTEIN-RELATED"/>
    <property type="match status" value="1"/>
</dbReference>
<feature type="signal peptide" evidence="3">
    <location>
        <begin position="1"/>
        <end position="16"/>
    </location>
</feature>
<dbReference type="EMBL" id="LGAV01000008">
    <property type="protein sequence ID" value="KOS12918.1"/>
    <property type="molecule type" value="Genomic_DNA"/>
</dbReference>
<evidence type="ECO:0000313" key="5">
    <source>
        <dbReference type="Proteomes" id="UP000037751"/>
    </source>
</evidence>
<name>A0A0M8MJP4_9BASI</name>
<evidence type="ECO:0000256" key="1">
    <source>
        <dbReference type="ARBA" id="ARBA00022729"/>
    </source>
</evidence>
<feature type="compositionally biased region" description="Low complexity" evidence="2">
    <location>
        <begin position="223"/>
        <end position="235"/>
    </location>
</feature>
<feature type="chain" id="PRO_5005818537" description="Expansin family protein" evidence="3">
    <location>
        <begin position="17"/>
        <end position="353"/>
    </location>
</feature>
<evidence type="ECO:0000256" key="2">
    <source>
        <dbReference type="SAM" id="MobiDB-lite"/>
    </source>
</evidence>
<dbReference type="CDD" id="cd22191">
    <property type="entry name" value="DPBB_RlpA_EXP_N-like"/>
    <property type="match status" value="1"/>
</dbReference>
<keyword evidence="5" id="KW-1185">Reference proteome</keyword>
<feature type="compositionally biased region" description="Low complexity" evidence="2">
    <location>
        <begin position="162"/>
        <end position="199"/>
    </location>
</feature>
<dbReference type="InterPro" id="IPR051477">
    <property type="entry name" value="Expansin_CellWall"/>
</dbReference>
<dbReference type="RefSeq" id="XP_017990550.1">
    <property type="nucleotide sequence ID" value="XM_018135116.1"/>
</dbReference>
<organism evidence="4 5">
    <name type="scientific">Malassezia pachydermatis</name>
    <dbReference type="NCBI Taxonomy" id="77020"/>
    <lineage>
        <taxon>Eukaryota</taxon>
        <taxon>Fungi</taxon>
        <taxon>Dikarya</taxon>
        <taxon>Basidiomycota</taxon>
        <taxon>Ustilaginomycotina</taxon>
        <taxon>Malasseziomycetes</taxon>
        <taxon>Malasseziales</taxon>
        <taxon>Malasseziaceae</taxon>
        <taxon>Malassezia</taxon>
    </lineage>
</organism>
<dbReference type="STRING" id="77020.A0A0M8MJP4"/>
<dbReference type="GeneID" id="28726991"/>
<dbReference type="SUPFAM" id="SSF50685">
    <property type="entry name" value="Barwin-like endoglucanases"/>
    <property type="match status" value="1"/>
</dbReference>
<comment type="caution">
    <text evidence="4">The sequence shown here is derived from an EMBL/GenBank/DDBJ whole genome shotgun (WGS) entry which is preliminary data.</text>
</comment>